<dbReference type="Gene3D" id="3.20.20.80">
    <property type="entry name" value="Glycosidases"/>
    <property type="match status" value="1"/>
</dbReference>
<dbReference type="SUPFAM" id="SSF51445">
    <property type="entry name" value="(Trans)glycosidases"/>
    <property type="match status" value="1"/>
</dbReference>
<protein>
    <recommendedName>
        <fullName evidence="2">DUF4015 domain-containing protein</fullName>
    </recommendedName>
</protein>
<evidence type="ECO:0000256" key="1">
    <source>
        <dbReference type="SAM" id="Phobius"/>
    </source>
</evidence>
<feature type="domain" description="DUF4015" evidence="2">
    <location>
        <begin position="221"/>
        <end position="529"/>
    </location>
</feature>
<dbReference type="EMBL" id="BJFL01000047">
    <property type="protein sequence ID" value="GDY33565.1"/>
    <property type="molecule type" value="Genomic_DNA"/>
</dbReference>
<name>A0A4D4J9R9_9PSEU</name>
<accession>A0A4D4J9R9</accession>
<evidence type="ECO:0000313" key="4">
    <source>
        <dbReference type="Proteomes" id="UP000298860"/>
    </source>
</evidence>
<dbReference type="Pfam" id="PF09136">
    <property type="entry name" value="Glucodextran_B"/>
    <property type="match status" value="1"/>
</dbReference>
<gene>
    <name evidence="3" type="ORF">GTS_51980</name>
</gene>
<feature type="transmembrane region" description="Helical" evidence="1">
    <location>
        <begin position="21"/>
        <end position="41"/>
    </location>
</feature>
<dbReference type="InterPro" id="IPR017853">
    <property type="entry name" value="GH"/>
</dbReference>
<dbReference type="Proteomes" id="UP000298860">
    <property type="component" value="Unassembled WGS sequence"/>
</dbReference>
<organism evidence="3 4">
    <name type="scientific">Gandjariella thermophila</name>
    <dbReference type="NCBI Taxonomy" id="1931992"/>
    <lineage>
        <taxon>Bacteria</taxon>
        <taxon>Bacillati</taxon>
        <taxon>Actinomycetota</taxon>
        <taxon>Actinomycetes</taxon>
        <taxon>Pseudonocardiales</taxon>
        <taxon>Pseudonocardiaceae</taxon>
        <taxon>Gandjariella</taxon>
    </lineage>
</organism>
<sequence>MAAAAKRRVVIRLVRAFTGMPRWAPVGMGTVVVLVAAYLSFGSMSTVDVRVDGLPAHPITPAAAGSGSVLVAASVPADRLRVLVDGREATTDPRGGALSVRAAGLADGVHELRIVAPRPFPWFGTTTTTRQFTVDGTPPGLQVEDSLHPEAAGQPVTVTGIARGAARVTVAGHTATPGPDGAFSVVVDRPEHEVSVVATDAAGNRVERTLTVHTRHPGMRAVHMTGLAWTSEALREPVLDMARQGKIDAVELDIKDESGEVPYDSAVPMAQQIGAVRGYYHARQVLDQLHGMHLRVVGRLVAFKDPILGGASWRDGHPERVVQTAEGTPWSGGGYGQYAFTNFADPVVRQYNVDIAAEAAALGFDDILYDYVRRPDGPIERMRFPGLTTTPEAGIADFLRQTQVAVRSHHAMLGASVFGISVNRPTQIAQDIPQMSRYVDYVAPMVYPSHWGPGEFNVPDPNRQPYDIVRRSLAEFARAVQGTDVQIIPWLQDFSLGVPYGPAEVAAQIGAARDDGMPSFLLWAPNCRYHDQPLAR</sequence>
<evidence type="ECO:0000259" key="2">
    <source>
        <dbReference type="Pfam" id="PF13200"/>
    </source>
</evidence>
<dbReference type="InterPro" id="IPR025275">
    <property type="entry name" value="DUF4015"/>
</dbReference>
<reference evidence="4" key="1">
    <citation type="submission" date="2019-04" db="EMBL/GenBank/DDBJ databases">
        <title>Draft genome sequence of Pseudonocardiaceae bacterium SL3-2-4.</title>
        <authorList>
            <person name="Ningsih F."/>
            <person name="Yokota A."/>
            <person name="Sakai Y."/>
            <person name="Nanatani K."/>
            <person name="Yabe S."/>
            <person name="Oetari A."/>
            <person name="Sjamsuridzal W."/>
        </authorList>
    </citation>
    <scope>NUCLEOTIDE SEQUENCE [LARGE SCALE GENOMIC DNA]</scope>
    <source>
        <strain evidence="4">SL3-2-4</strain>
    </source>
</reference>
<dbReference type="AlphaFoldDB" id="A0A4D4J9R9"/>
<comment type="caution">
    <text evidence="3">The sequence shown here is derived from an EMBL/GenBank/DDBJ whole genome shotgun (WGS) entry which is preliminary data.</text>
</comment>
<evidence type="ECO:0000313" key="3">
    <source>
        <dbReference type="EMBL" id="GDY33565.1"/>
    </source>
</evidence>
<keyword evidence="4" id="KW-1185">Reference proteome</keyword>
<dbReference type="Pfam" id="PF13200">
    <property type="entry name" value="DUF4015"/>
    <property type="match status" value="1"/>
</dbReference>
<keyword evidence="1" id="KW-0812">Transmembrane</keyword>
<proteinExistence type="predicted"/>
<keyword evidence="1" id="KW-1133">Transmembrane helix</keyword>
<keyword evidence="1" id="KW-0472">Membrane</keyword>